<dbReference type="Proteomes" id="UP000886998">
    <property type="component" value="Unassembled WGS sequence"/>
</dbReference>
<accession>A0A8X6X6Y8</accession>
<name>A0A8X6X6Y8_9ARAC</name>
<protein>
    <submittedName>
        <fullName evidence="1">Uncharacterized protein</fullName>
    </submittedName>
</protein>
<proteinExistence type="predicted"/>
<gene>
    <name evidence="1" type="ORF">TNIN_444421</name>
</gene>
<dbReference type="OrthoDB" id="6432034at2759"/>
<evidence type="ECO:0000313" key="2">
    <source>
        <dbReference type="Proteomes" id="UP000886998"/>
    </source>
</evidence>
<comment type="caution">
    <text evidence="1">The sequence shown here is derived from an EMBL/GenBank/DDBJ whole genome shotgun (WGS) entry which is preliminary data.</text>
</comment>
<dbReference type="AlphaFoldDB" id="A0A8X6X6Y8"/>
<keyword evidence="2" id="KW-1185">Reference proteome</keyword>
<organism evidence="1 2">
    <name type="scientific">Trichonephila inaurata madagascariensis</name>
    <dbReference type="NCBI Taxonomy" id="2747483"/>
    <lineage>
        <taxon>Eukaryota</taxon>
        <taxon>Metazoa</taxon>
        <taxon>Ecdysozoa</taxon>
        <taxon>Arthropoda</taxon>
        <taxon>Chelicerata</taxon>
        <taxon>Arachnida</taxon>
        <taxon>Araneae</taxon>
        <taxon>Araneomorphae</taxon>
        <taxon>Entelegynae</taxon>
        <taxon>Araneoidea</taxon>
        <taxon>Nephilidae</taxon>
        <taxon>Trichonephila</taxon>
        <taxon>Trichonephila inaurata</taxon>
    </lineage>
</organism>
<reference evidence="1" key="1">
    <citation type="submission" date="2020-08" db="EMBL/GenBank/DDBJ databases">
        <title>Multicomponent nature underlies the extraordinary mechanical properties of spider dragline silk.</title>
        <authorList>
            <person name="Kono N."/>
            <person name="Nakamura H."/>
            <person name="Mori M."/>
            <person name="Yoshida Y."/>
            <person name="Ohtoshi R."/>
            <person name="Malay A.D."/>
            <person name="Moran D.A.P."/>
            <person name="Tomita M."/>
            <person name="Numata K."/>
            <person name="Arakawa K."/>
        </authorList>
    </citation>
    <scope>NUCLEOTIDE SEQUENCE</scope>
</reference>
<dbReference type="EMBL" id="BMAV01006213">
    <property type="protein sequence ID" value="GFY47934.1"/>
    <property type="molecule type" value="Genomic_DNA"/>
</dbReference>
<sequence>MHENVEKEVTRAPKEVGSDFDWELRNLHEQRPPVDSTDRVAPTYSISWLWDQRGAPGYHVVLKKQHLGGKQFAENDEVQHEVLLWMRQLPKELYAAKIGASEK</sequence>
<evidence type="ECO:0000313" key="1">
    <source>
        <dbReference type="EMBL" id="GFY47934.1"/>
    </source>
</evidence>